<keyword evidence="3 7" id="KW-0853">WD repeat</keyword>
<accession>A0A5B8MPC7</accession>
<name>A0A5B8MPC7_9CHLO</name>
<dbReference type="SUPFAM" id="SSF75011">
    <property type="entry name" value="3-carboxy-cis,cis-mucoante lactonizing enzyme"/>
    <property type="match status" value="1"/>
</dbReference>
<evidence type="ECO:0000256" key="6">
    <source>
        <dbReference type="ARBA" id="ARBA00038255"/>
    </source>
</evidence>
<dbReference type="InterPro" id="IPR051973">
    <property type="entry name" value="tRNA_Anticodon_Mtase-Reg"/>
</dbReference>
<feature type="repeat" description="WD" evidence="7">
    <location>
        <begin position="213"/>
        <end position="254"/>
    </location>
</feature>
<dbReference type="PROSITE" id="PS50294">
    <property type="entry name" value="WD_REPEATS_REGION"/>
    <property type="match status" value="1"/>
</dbReference>
<evidence type="ECO:0000256" key="7">
    <source>
        <dbReference type="PROSITE-ProRule" id="PRU00221"/>
    </source>
</evidence>
<dbReference type="PANTHER" id="PTHR14344">
    <property type="entry name" value="WD REPEAT PROTEIN"/>
    <property type="match status" value="1"/>
</dbReference>
<feature type="repeat" description="WD" evidence="7">
    <location>
        <begin position="270"/>
        <end position="301"/>
    </location>
</feature>
<gene>
    <name evidence="10" type="ORF">A3770_07p48440</name>
</gene>
<evidence type="ECO:0000256" key="3">
    <source>
        <dbReference type="ARBA" id="ARBA00022574"/>
    </source>
</evidence>
<sequence length="1169" mass="126383">MDPTERRRSYLGDVTALVAYSAASGGGSRLCIGSGGVITTCHTGTLERTKVRVFGNGARVHGVAVSEEEAGGGGGRYLIAHGEQYAKVYRLDAGEELFCLARIGPLAHWIMDAVFLPRAAGSGALVRVALGLSDNSVVVVDVGEGSAETCGKFVCSRSYLLYSMKIFCSRGEGLVYAAAGTIFNSVLVWVFPLPGAGGRQDKEVISCFPRLNFVGHQGSILKLCWSGSGDMLASCSDDRTARVWSLASLKMDAAKRASKECETLEAEKVIYGHGSRLWDCLFSGDSEMLVTASEDCTCKFWLSKARKCETDTSDLVTTLCGHQGRGVWRIAAAGGYLFTAGADGAVKRWLLQHCCNPSGIATTSLPSMHVRSFQQALPPLPRGHKDPGTAGASSAPGKKEEKSAKDWVRCLKLAGVDTMYVATNQGMLYENSVRSSSWRSLFANPRRMPLLCIEVMRPRGGRGVLSDHFICAGDVNGYFTMIAVSKTCCGPWLEWKAHEKRLMGIFLGRQDEENQVFSTDVSGEVKWWIVPCKDMLDGKVKQEPALKAKMRSPFKMRILGVDFCRASMLVICGDKNGSIMAFRYHGGSTSSEEPLDLTILMQHKHNVSPVSFLRSRGNDEVVSGGGDGKLYTYKVIPSSRKEGEPGHEALCQVGIHIEKRIAAIEEQVEMGDGATYIGGFQSSDFLVWNVTENCEVIKISCGGWKRPHSLYMGEEGASFAHVRDHVIHVQQLEPRDKSAQVLHSAFSNALTPSFHGQEIHSTIIVPTRCLGKGDGAPPCLVITGAEDGYVRYSEWEPDCATAGHFKLCASGIIGECVAGAQVRSLSYSGHKEAQGAYVTAVGAKEVVMVWKIVYNSSSEEEGCLQCELISTKEPKGGLRPKMKKVSAKDQVTDLRHLAVDTFVYKVDGSTDVIFMLVSSADASVKVTALQVDRRTGSTKWHNKVCDLVNGSRNPTLSIRWKEIESLGTSVAFTGSTDGAICCWDTSMAINSFKNALAKGEDHQCIEISPLKKFQGVHASGVNSLALKVSASEGLGQLQARVVSGGDDQALHAKEVRFRVLDGSSGGVAMTSDRGAHVANSHYSALRSVWTDGTFVLSTGLDQRLNISRLFDDEKQVLRLELLSRMAVEAGETEALSAFMDEDLCYVALAGRGLSIMQVALSSRGPPKNL</sequence>
<keyword evidence="2" id="KW-0963">Cytoplasm</keyword>
<dbReference type="Proteomes" id="UP000316726">
    <property type="component" value="Chromosome 7"/>
</dbReference>
<proteinExistence type="inferred from homology"/>
<organism evidence="10 11">
    <name type="scientific">Chloropicon primus</name>
    <dbReference type="NCBI Taxonomy" id="1764295"/>
    <lineage>
        <taxon>Eukaryota</taxon>
        <taxon>Viridiplantae</taxon>
        <taxon>Chlorophyta</taxon>
        <taxon>Chloropicophyceae</taxon>
        <taxon>Chloropicales</taxon>
        <taxon>Chloropicaceae</taxon>
        <taxon>Chloropicon</taxon>
    </lineage>
</organism>
<dbReference type="Gene3D" id="2.130.10.10">
    <property type="entry name" value="YVTN repeat-like/Quinoprotein amine dehydrogenase"/>
    <property type="match status" value="3"/>
</dbReference>
<dbReference type="PROSITE" id="PS50082">
    <property type="entry name" value="WD_REPEATS_2"/>
    <property type="match status" value="2"/>
</dbReference>
<evidence type="ECO:0000313" key="11">
    <source>
        <dbReference type="Proteomes" id="UP000316726"/>
    </source>
</evidence>
<keyword evidence="9" id="KW-0472">Membrane</keyword>
<keyword evidence="4" id="KW-0819">tRNA processing</keyword>
<evidence type="ECO:0000256" key="9">
    <source>
        <dbReference type="SAM" id="Phobius"/>
    </source>
</evidence>
<comment type="similarity">
    <text evidence="6">Belongs to the WD repeat WDR6 family.</text>
</comment>
<keyword evidence="9" id="KW-1133">Transmembrane helix</keyword>
<evidence type="ECO:0000256" key="2">
    <source>
        <dbReference type="ARBA" id="ARBA00022490"/>
    </source>
</evidence>
<dbReference type="AlphaFoldDB" id="A0A5B8MPC7"/>
<dbReference type="EMBL" id="CP031040">
    <property type="protein sequence ID" value="QDZ22326.1"/>
    <property type="molecule type" value="Genomic_DNA"/>
</dbReference>
<dbReference type="GO" id="GO:0030488">
    <property type="term" value="P:tRNA methylation"/>
    <property type="evidence" value="ECO:0007669"/>
    <property type="project" value="TreeGrafter"/>
</dbReference>
<protein>
    <submittedName>
        <fullName evidence="10">WD40 repeat domain-containing protein</fullName>
    </submittedName>
</protein>
<evidence type="ECO:0000256" key="4">
    <source>
        <dbReference type="ARBA" id="ARBA00022694"/>
    </source>
</evidence>
<feature type="transmembrane region" description="Helical" evidence="9">
    <location>
        <begin position="173"/>
        <end position="191"/>
    </location>
</feature>
<evidence type="ECO:0000256" key="1">
    <source>
        <dbReference type="ARBA" id="ARBA00004496"/>
    </source>
</evidence>
<dbReference type="InterPro" id="IPR015943">
    <property type="entry name" value="WD40/YVTN_repeat-like_dom_sf"/>
</dbReference>
<dbReference type="PANTHER" id="PTHR14344:SF3">
    <property type="entry name" value="WD REPEAT-CONTAINING PROTEIN 6"/>
    <property type="match status" value="1"/>
</dbReference>
<evidence type="ECO:0000313" key="10">
    <source>
        <dbReference type="EMBL" id="QDZ22326.1"/>
    </source>
</evidence>
<dbReference type="SMART" id="SM00320">
    <property type="entry name" value="WD40"/>
    <property type="match status" value="6"/>
</dbReference>
<dbReference type="Pfam" id="PF00400">
    <property type="entry name" value="WD40"/>
    <property type="match status" value="3"/>
</dbReference>
<feature type="region of interest" description="Disordered" evidence="8">
    <location>
        <begin position="377"/>
        <end position="401"/>
    </location>
</feature>
<dbReference type="InterPro" id="IPR001680">
    <property type="entry name" value="WD40_rpt"/>
</dbReference>
<keyword evidence="5" id="KW-0677">Repeat</keyword>
<dbReference type="GO" id="GO:0005737">
    <property type="term" value="C:cytoplasm"/>
    <property type="evidence" value="ECO:0007669"/>
    <property type="project" value="UniProtKB-SubCell"/>
</dbReference>
<reference evidence="10 11" key="1">
    <citation type="submission" date="2018-07" db="EMBL/GenBank/DDBJ databases">
        <title>The complete nuclear genome of the prasinophyte Chloropicon primus (CCMP1205).</title>
        <authorList>
            <person name="Pombert J.-F."/>
            <person name="Otis C."/>
            <person name="Turmel M."/>
            <person name="Lemieux C."/>
        </authorList>
    </citation>
    <scope>NUCLEOTIDE SEQUENCE [LARGE SCALE GENOMIC DNA]</scope>
    <source>
        <strain evidence="10 11">CCMP1205</strain>
    </source>
</reference>
<evidence type="ECO:0000256" key="5">
    <source>
        <dbReference type="ARBA" id="ARBA00022737"/>
    </source>
</evidence>
<comment type="subcellular location">
    <subcellularLocation>
        <location evidence="1">Cytoplasm</location>
    </subcellularLocation>
</comment>
<keyword evidence="9" id="KW-0812">Transmembrane</keyword>
<dbReference type="SUPFAM" id="SSF50978">
    <property type="entry name" value="WD40 repeat-like"/>
    <property type="match status" value="2"/>
</dbReference>
<dbReference type="STRING" id="1764295.A0A5B8MPC7"/>
<keyword evidence="11" id="KW-1185">Reference proteome</keyword>
<dbReference type="OrthoDB" id="568500at2759"/>
<evidence type="ECO:0000256" key="8">
    <source>
        <dbReference type="SAM" id="MobiDB-lite"/>
    </source>
</evidence>
<dbReference type="InterPro" id="IPR036322">
    <property type="entry name" value="WD40_repeat_dom_sf"/>
</dbReference>